<accession>A0ABY3WKS4</accession>
<reference evidence="1 2" key="1">
    <citation type="submission" date="2021-03" db="EMBL/GenBank/DDBJ databases">
        <title>Complete genome of Streptomyces formicae strain 1H-GS9 (DSM 100524).</title>
        <authorList>
            <person name="Atanasov K.E."/>
            <person name="Altabella T."/>
            <person name="Ferrer A."/>
        </authorList>
    </citation>
    <scope>NUCLEOTIDE SEQUENCE [LARGE SCALE GENOMIC DNA]</scope>
    <source>
        <strain evidence="1 2">1H-GS9</strain>
    </source>
</reference>
<evidence type="ECO:0000313" key="1">
    <source>
        <dbReference type="EMBL" id="UNM13228.1"/>
    </source>
</evidence>
<name>A0ABY3WKS4_9ACTN</name>
<dbReference type="EMBL" id="CP071872">
    <property type="protein sequence ID" value="UNM13228.1"/>
    <property type="molecule type" value="Genomic_DNA"/>
</dbReference>
<dbReference type="Proteomes" id="UP000828924">
    <property type="component" value="Chromosome"/>
</dbReference>
<protein>
    <submittedName>
        <fullName evidence="1">Uncharacterized protein</fullName>
    </submittedName>
</protein>
<dbReference type="RefSeq" id="WP_242331943.1">
    <property type="nucleotide sequence ID" value="NZ_CP071872.1"/>
</dbReference>
<sequence length="119" mass="13251">MRISLLAHAEHCVRTVRCWSAHALPSALPSEPVRPGRLLQQLCLALSEDLPAAVRTAADAARARKVWRAYTHACQLLDREEPPRRLPQPCPACDLRALMRRADGDIVCRSCNSYWPATG</sequence>
<organism evidence="1 2">
    <name type="scientific">Streptomyces formicae</name>
    <dbReference type="NCBI Taxonomy" id="1616117"/>
    <lineage>
        <taxon>Bacteria</taxon>
        <taxon>Bacillati</taxon>
        <taxon>Actinomycetota</taxon>
        <taxon>Actinomycetes</taxon>
        <taxon>Kitasatosporales</taxon>
        <taxon>Streptomycetaceae</taxon>
        <taxon>Streptomyces</taxon>
    </lineage>
</organism>
<gene>
    <name evidence="1" type="ORF">J4032_18565</name>
</gene>
<proteinExistence type="predicted"/>
<keyword evidence="2" id="KW-1185">Reference proteome</keyword>
<evidence type="ECO:0000313" key="2">
    <source>
        <dbReference type="Proteomes" id="UP000828924"/>
    </source>
</evidence>